<evidence type="ECO:0000313" key="1">
    <source>
        <dbReference type="EMBL" id="MBE9031822.1"/>
    </source>
</evidence>
<sequence>MEKLHHSQRHGHRINGKSSPTYVSWLSMHDRLNRTTCNGYENYGGKGIKVCDEWESFEAFLQDMGERPNGKTLDRIDHSGDYCPANCRWATAHEQARNRSNNRWISFQGKRRILADWATELGLTGSALARRLDMWPIERALTTPNMRGAV</sequence>
<organism evidence="1 2">
    <name type="scientific">Romeriopsis navalis LEGE 11480</name>
    <dbReference type="NCBI Taxonomy" id="2777977"/>
    <lineage>
        <taxon>Bacteria</taxon>
        <taxon>Bacillati</taxon>
        <taxon>Cyanobacteriota</taxon>
        <taxon>Cyanophyceae</taxon>
        <taxon>Leptolyngbyales</taxon>
        <taxon>Leptolyngbyaceae</taxon>
        <taxon>Romeriopsis</taxon>
        <taxon>Romeriopsis navalis</taxon>
    </lineage>
</organism>
<keyword evidence="2" id="KW-1185">Reference proteome</keyword>
<dbReference type="Proteomes" id="UP000625316">
    <property type="component" value="Unassembled WGS sequence"/>
</dbReference>
<evidence type="ECO:0000313" key="2">
    <source>
        <dbReference type="Proteomes" id="UP000625316"/>
    </source>
</evidence>
<name>A0A928VSN8_9CYAN</name>
<reference evidence="1" key="1">
    <citation type="submission" date="2020-10" db="EMBL/GenBank/DDBJ databases">
        <authorList>
            <person name="Castelo-Branco R."/>
            <person name="Eusebio N."/>
            <person name="Adriana R."/>
            <person name="Vieira A."/>
            <person name="Brugerolle De Fraissinette N."/>
            <person name="Rezende De Castro R."/>
            <person name="Schneider M.P."/>
            <person name="Vasconcelos V."/>
            <person name="Leao P.N."/>
        </authorList>
    </citation>
    <scope>NUCLEOTIDE SEQUENCE</scope>
    <source>
        <strain evidence="1">LEGE 11480</strain>
    </source>
</reference>
<proteinExistence type="predicted"/>
<dbReference type="EMBL" id="JADEXQ010000076">
    <property type="protein sequence ID" value="MBE9031822.1"/>
    <property type="molecule type" value="Genomic_DNA"/>
</dbReference>
<dbReference type="RefSeq" id="WP_264326649.1">
    <property type="nucleotide sequence ID" value="NZ_JADEXQ010000076.1"/>
</dbReference>
<accession>A0A928VSN8</accession>
<dbReference type="AlphaFoldDB" id="A0A928VSN8"/>
<protein>
    <submittedName>
        <fullName evidence="1">Uncharacterized protein</fullName>
    </submittedName>
</protein>
<comment type="caution">
    <text evidence="1">The sequence shown here is derived from an EMBL/GenBank/DDBJ whole genome shotgun (WGS) entry which is preliminary data.</text>
</comment>
<gene>
    <name evidence="1" type="ORF">IQ266_18975</name>
</gene>